<dbReference type="CDD" id="cd06579">
    <property type="entry name" value="TM_PBP1_transp_AraH_like"/>
    <property type="match status" value="1"/>
</dbReference>
<organism evidence="12 13">
    <name type="scientific">Paraburkholderia humisilvae</name>
    <dbReference type="NCBI Taxonomy" id="627669"/>
    <lineage>
        <taxon>Bacteria</taxon>
        <taxon>Pseudomonadati</taxon>
        <taxon>Pseudomonadota</taxon>
        <taxon>Betaproteobacteria</taxon>
        <taxon>Burkholderiales</taxon>
        <taxon>Burkholderiaceae</taxon>
        <taxon>Paraburkholderia</taxon>
    </lineage>
</organism>
<feature type="transmembrane region" description="Helical" evidence="11">
    <location>
        <begin position="275"/>
        <end position="295"/>
    </location>
</feature>
<keyword evidence="3" id="KW-0813">Transport</keyword>
<dbReference type="RefSeq" id="WP_175228366.1">
    <property type="nucleotide sequence ID" value="NZ_CADIKH010000019.1"/>
</dbReference>
<keyword evidence="8 11" id="KW-0472">Membrane</keyword>
<dbReference type="Pfam" id="PF02653">
    <property type="entry name" value="BPD_transp_2"/>
    <property type="match status" value="1"/>
</dbReference>
<comment type="subcellular location">
    <subcellularLocation>
        <location evidence="1">Cell membrane</location>
        <topology evidence="1">Multi-pass membrane protein</topology>
    </subcellularLocation>
</comment>
<gene>
    <name evidence="12" type="primary">rbsC_9</name>
    <name evidence="12" type="ORF">LMG29542_04202</name>
</gene>
<evidence type="ECO:0000313" key="13">
    <source>
        <dbReference type="Proteomes" id="UP000494363"/>
    </source>
</evidence>
<evidence type="ECO:0000256" key="7">
    <source>
        <dbReference type="ARBA" id="ARBA00022989"/>
    </source>
</evidence>
<feature type="transmembrane region" description="Helical" evidence="11">
    <location>
        <begin position="57"/>
        <end position="76"/>
    </location>
</feature>
<keyword evidence="6 11" id="KW-0812">Transmembrane</keyword>
<evidence type="ECO:0000256" key="5">
    <source>
        <dbReference type="ARBA" id="ARBA00022519"/>
    </source>
</evidence>
<dbReference type="GO" id="GO:0005886">
    <property type="term" value="C:plasma membrane"/>
    <property type="evidence" value="ECO:0007669"/>
    <property type="project" value="UniProtKB-SubCell"/>
</dbReference>
<evidence type="ECO:0000256" key="9">
    <source>
        <dbReference type="ARBA" id="ARBA00025439"/>
    </source>
</evidence>
<feature type="transmembrane region" description="Helical" evidence="11">
    <location>
        <begin position="130"/>
        <end position="148"/>
    </location>
</feature>
<evidence type="ECO:0000313" key="12">
    <source>
        <dbReference type="EMBL" id="CAB3761963.1"/>
    </source>
</evidence>
<keyword evidence="13" id="KW-1185">Reference proteome</keyword>
<evidence type="ECO:0000256" key="4">
    <source>
        <dbReference type="ARBA" id="ARBA00022475"/>
    </source>
</evidence>
<dbReference type="EMBL" id="CADIKH010000019">
    <property type="protein sequence ID" value="CAB3761963.1"/>
    <property type="molecule type" value="Genomic_DNA"/>
</dbReference>
<evidence type="ECO:0000256" key="10">
    <source>
        <dbReference type="ARBA" id="ARBA00039381"/>
    </source>
</evidence>
<feature type="transmembrane region" description="Helical" evidence="11">
    <location>
        <begin position="168"/>
        <end position="190"/>
    </location>
</feature>
<dbReference type="Proteomes" id="UP000494363">
    <property type="component" value="Unassembled WGS sequence"/>
</dbReference>
<name>A0A6J5E6G8_9BURK</name>
<accession>A0A6J5E6G8</accession>
<sequence>MNSVAPRRDATPARARPLVVAQRYGIYLFLVLLIALSGAWSPTFLRIDNVLNMLVQFAPLGIVVIGQSFVVLVGGLDLSVASVMATAAVAATAFDGTNRSAPAIFGITFVLCLGAGLLNGLLVTKRQVSPFLATFATAVVLDGLRFAYTQGAPSGNVPPLFHVMGTGSIAGLPVNVLMLALCAVLFGTLLHRSTFGRRVYMVGGNAIAAKLVGVSPDTVRIACYVISALLAGLAGLTLSGYVGIVDNWVGRGFELDSIVSAVMGGLALSGGRGSLPGALAGAAILVIVFNIVLLLGMPVQAQIIVKGAIIIAASACYVSRRRR</sequence>
<evidence type="ECO:0000256" key="1">
    <source>
        <dbReference type="ARBA" id="ARBA00004651"/>
    </source>
</evidence>
<dbReference type="PANTHER" id="PTHR32196">
    <property type="entry name" value="ABC TRANSPORTER PERMEASE PROTEIN YPHD-RELATED-RELATED"/>
    <property type="match status" value="1"/>
</dbReference>
<dbReference type="InterPro" id="IPR001851">
    <property type="entry name" value="ABC_transp_permease"/>
</dbReference>
<feature type="transmembrane region" description="Helical" evidence="11">
    <location>
        <begin position="103"/>
        <end position="123"/>
    </location>
</feature>
<dbReference type="AlphaFoldDB" id="A0A6J5E6G8"/>
<evidence type="ECO:0000256" key="3">
    <source>
        <dbReference type="ARBA" id="ARBA00022448"/>
    </source>
</evidence>
<keyword evidence="7 11" id="KW-1133">Transmembrane helix</keyword>
<dbReference type="GO" id="GO:0022857">
    <property type="term" value="F:transmembrane transporter activity"/>
    <property type="evidence" value="ECO:0007669"/>
    <property type="project" value="InterPro"/>
</dbReference>
<dbReference type="PANTHER" id="PTHR32196:SF71">
    <property type="entry name" value="AUTOINDUCER 2 IMPORT SYSTEM PERMEASE PROTEIN LSRD"/>
    <property type="match status" value="1"/>
</dbReference>
<evidence type="ECO:0000256" key="11">
    <source>
        <dbReference type="SAM" id="Phobius"/>
    </source>
</evidence>
<evidence type="ECO:0000256" key="6">
    <source>
        <dbReference type="ARBA" id="ARBA00022692"/>
    </source>
</evidence>
<reference evidence="12 13" key="1">
    <citation type="submission" date="2020-04" db="EMBL/GenBank/DDBJ databases">
        <authorList>
            <person name="De Canck E."/>
        </authorList>
    </citation>
    <scope>NUCLEOTIDE SEQUENCE [LARGE SCALE GENOMIC DNA]</scope>
    <source>
        <strain evidence="12 13">LMG 29542</strain>
    </source>
</reference>
<keyword evidence="4" id="KW-1003">Cell membrane</keyword>
<comment type="function">
    <text evidence="9">Part of the ABC transporter complex LsrABCD involved in autoinducer 2 (AI-2) import. Probably responsible for the translocation of the substrate across the membrane.</text>
</comment>
<comment type="subunit">
    <text evidence="2">The complex is composed of two ATP-binding proteins (LsrA), two transmembrane proteins (LsrC and LsrD) and a solute-binding protein (LsrB).</text>
</comment>
<feature type="transmembrane region" description="Helical" evidence="11">
    <location>
        <begin position="221"/>
        <end position="242"/>
    </location>
</feature>
<protein>
    <recommendedName>
        <fullName evidence="10">Autoinducer 2 import system permease protein LsrD</fullName>
    </recommendedName>
</protein>
<proteinExistence type="predicted"/>
<evidence type="ECO:0000256" key="2">
    <source>
        <dbReference type="ARBA" id="ARBA00011262"/>
    </source>
</evidence>
<evidence type="ECO:0000256" key="8">
    <source>
        <dbReference type="ARBA" id="ARBA00023136"/>
    </source>
</evidence>
<feature type="transmembrane region" description="Helical" evidence="11">
    <location>
        <begin position="24"/>
        <end position="45"/>
    </location>
</feature>
<keyword evidence="5" id="KW-0997">Cell inner membrane</keyword>